<evidence type="ECO:0000256" key="3">
    <source>
        <dbReference type="ARBA" id="ARBA00023125"/>
    </source>
</evidence>
<keyword evidence="5 8" id="KW-0804">Transcription</keyword>
<keyword evidence="3 8" id="KW-0238">DNA-binding</keyword>
<protein>
    <recommendedName>
        <fullName evidence="8">Nuclear transcription factor Y subunit</fullName>
    </recommendedName>
</protein>
<dbReference type="EMBL" id="CM026423">
    <property type="protein sequence ID" value="KAG0583629.1"/>
    <property type="molecule type" value="Genomic_DNA"/>
</dbReference>
<feature type="region of interest" description="Disordered" evidence="9">
    <location>
        <begin position="1"/>
        <end position="20"/>
    </location>
</feature>
<dbReference type="OrthoDB" id="1097733at2759"/>
<evidence type="ECO:0000256" key="5">
    <source>
        <dbReference type="ARBA" id="ARBA00023163"/>
    </source>
</evidence>
<evidence type="ECO:0000256" key="8">
    <source>
        <dbReference type="RuleBase" id="RU367155"/>
    </source>
</evidence>
<evidence type="ECO:0000256" key="9">
    <source>
        <dbReference type="SAM" id="MobiDB-lite"/>
    </source>
</evidence>
<sequence length="326" mass="34846">MQISFGDEHTGGSDAAAGDWCLGRSDQLRSSFATISMQAPSSAPADTESLLPTMQALPPQPGVLLYFAEPQSRDESSYATTGAEDQPPRPPTGVPASGDYILPHTQLELGHSMARAAYPFADPYFGGIVAAYGAQAVIHPHMLGVQQARMPLPSEMMEEEPVYVNAKQYHGILRRRQSRAKAESENKLIKSRKPYLHESRHQHALRRARGNGGRFLNTKAKEGDPKSNSDGNHGSHEGQSSQGGNTSNARASHSGMEMLNGQGDSVNYHTNMLAHGQNNAYLNLHPPQSFHSSAFHTLPGGSESGDGGSNGNNLVVSGSEHTAVAT</sequence>
<feature type="region of interest" description="Disordered" evidence="9">
    <location>
        <begin position="74"/>
        <end position="97"/>
    </location>
</feature>
<evidence type="ECO:0000256" key="1">
    <source>
        <dbReference type="ARBA" id="ARBA00004123"/>
    </source>
</evidence>
<comment type="caution">
    <text evidence="10">The sequence shown here is derived from an EMBL/GenBank/DDBJ whole genome shotgun (WGS) entry which is preliminary data.</text>
</comment>
<dbReference type="PROSITE" id="PS00686">
    <property type="entry name" value="NFYA_HAP2_1"/>
    <property type="match status" value="1"/>
</dbReference>
<evidence type="ECO:0000313" key="11">
    <source>
        <dbReference type="Proteomes" id="UP000822688"/>
    </source>
</evidence>
<evidence type="ECO:0000256" key="2">
    <source>
        <dbReference type="ARBA" id="ARBA00023015"/>
    </source>
</evidence>
<evidence type="ECO:0000256" key="4">
    <source>
        <dbReference type="ARBA" id="ARBA00023159"/>
    </source>
</evidence>
<dbReference type="InterPro" id="IPR018362">
    <property type="entry name" value="CCAAT-binding_factor_CS"/>
</dbReference>
<dbReference type="Pfam" id="PF02045">
    <property type="entry name" value="CBFB_NFYA"/>
    <property type="match status" value="1"/>
</dbReference>
<dbReference type="GO" id="GO:0016602">
    <property type="term" value="C:CCAAT-binding factor complex"/>
    <property type="evidence" value="ECO:0007669"/>
    <property type="project" value="InterPro"/>
</dbReference>
<reference evidence="10" key="1">
    <citation type="submission" date="2020-06" db="EMBL/GenBank/DDBJ databases">
        <title>WGS assembly of Ceratodon purpureus strain R40.</title>
        <authorList>
            <person name="Carey S.B."/>
            <person name="Jenkins J."/>
            <person name="Shu S."/>
            <person name="Lovell J.T."/>
            <person name="Sreedasyam A."/>
            <person name="Maumus F."/>
            <person name="Tiley G.P."/>
            <person name="Fernandez-Pozo N."/>
            <person name="Barry K."/>
            <person name="Chen C."/>
            <person name="Wang M."/>
            <person name="Lipzen A."/>
            <person name="Daum C."/>
            <person name="Saski C.A."/>
            <person name="Payton A.C."/>
            <person name="Mcbreen J.C."/>
            <person name="Conrad R.E."/>
            <person name="Kollar L.M."/>
            <person name="Olsson S."/>
            <person name="Huttunen S."/>
            <person name="Landis J.B."/>
            <person name="Wickett N.J."/>
            <person name="Johnson M.G."/>
            <person name="Rensing S.A."/>
            <person name="Grimwood J."/>
            <person name="Schmutz J."/>
            <person name="Mcdaniel S.F."/>
        </authorList>
    </citation>
    <scope>NUCLEOTIDE SEQUENCE</scope>
    <source>
        <strain evidence="10">R40</strain>
    </source>
</reference>
<dbReference type="AlphaFoldDB" id="A0A8T0IL02"/>
<keyword evidence="4" id="KW-0010">Activator</keyword>
<name>A0A8T0IL02_CERPU</name>
<accession>A0A8T0IL02</accession>
<feature type="compositionally biased region" description="Basic and acidic residues" evidence="9">
    <location>
        <begin position="1"/>
        <end position="11"/>
    </location>
</feature>
<dbReference type="Proteomes" id="UP000822688">
    <property type="component" value="Chromosome 3"/>
</dbReference>
<feature type="region of interest" description="Disordered" evidence="9">
    <location>
        <begin position="292"/>
        <end position="326"/>
    </location>
</feature>
<feature type="compositionally biased region" description="Low complexity" evidence="9">
    <location>
        <begin position="311"/>
        <end position="320"/>
    </location>
</feature>
<evidence type="ECO:0000256" key="6">
    <source>
        <dbReference type="ARBA" id="ARBA00023242"/>
    </source>
</evidence>
<organism evidence="10 11">
    <name type="scientific">Ceratodon purpureus</name>
    <name type="common">Fire moss</name>
    <name type="synonym">Dicranum purpureum</name>
    <dbReference type="NCBI Taxonomy" id="3225"/>
    <lineage>
        <taxon>Eukaryota</taxon>
        <taxon>Viridiplantae</taxon>
        <taxon>Streptophyta</taxon>
        <taxon>Embryophyta</taxon>
        <taxon>Bryophyta</taxon>
        <taxon>Bryophytina</taxon>
        <taxon>Bryopsida</taxon>
        <taxon>Dicranidae</taxon>
        <taxon>Pseudoditrichales</taxon>
        <taxon>Ditrichaceae</taxon>
        <taxon>Ceratodon</taxon>
    </lineage>
</organism>
<keyword evidence="2 8" id="KW-0805">Transcription regulation</keyword>
<dbReference type="PROSITE" id="PS51152">
    <property type="entry name" value="NFYA_HAP2_2"/>
    <property type="match status" value="1"/>
</dbReference>
<dbReference type="InterPro" id="IPR001289">
    <property type="entry name" value="NFYA"/>
</dbReference>
<proteinExistence type="inferred from homology"/>
<comment type="similarity">
    <text evidence="8">Belongs to the NFYA/HAP2 subunit family.</text>
</comment>
<evidence type="ECO:0000256" key="7">
    <source>
        <dbReference type="ARBA" id="ARBA00025911"/>
    </source>
</evidence>
<comment type="function">
    <text evidence="8">Component of the sequence-specific heterotrimeric transcription factor (NF-Y) which specifically recognizes a 5'-CCAAT-3' box motif found in the promoters of its target genes.</text>
</comment>
<evidence type="ECO:0000313" key="10">
    <source>
        <dbReference type="EMBL" id="KAG0583629.1"/>
    </source>
</evidence>
<keyword evidence="6 8" id="KW-0539">Nucleus</keyword>
<gene>
    <name evidence="10" type="ORF">KC19_3G150200</name>
</gene>
<dbReference type="GO" id="GO:0003700">
    <property type="term" value="F:DNA-binding transcription factor activity"/>
    <property type="evidence" value="ECO:0007669"/>
    <property type="project" value="UniProtKB-UniRule"/>
</dbReference>
<dbReference type="Gene3D" id="6.10.250.2430">
    <property type="match status" value="1"/>
</dbReference>
<feature type="region of interest" description="Disordered" evidence="9">
    <location>
        <begin position="175"/>
        <end position="263"/>
    </location>
</feature>
<dbReference type="GO" id="GO:0003677">
    <property type="term" value="F:DNA binding"/>
    <property type="evidence" value="ECO:0007669"/>
    <property type="project" value="UniProtKB-KW"/>
</dbReference>
<comment type="subcellular location">
    <subcellularLocation>
        <location evidence="1 8">Nucleus</location>
    </subcellularLocation>
</comment>
<dbReference type="PRINTS" id="PR00616">
    <property type="entry name" value="CCAATSUBUNTB"/>
</dbReference>
<dbReference type="SMART" id="SM00521">
    <property type="entry name" value="CBF"/>
    <property type="match status" value="1"/>
</dbReference>
<dbReference type="PANTHER" id="PTHR12632">
    <property type="entry name" value="TRANSCRIPTION FACTOR NF-Y ALPHA-RELATED"/>
    <property type="match status" value="1"/>
</dbReference>
<keyword evidence="11" id="KW-1185">Reference proteome</keyword>
<comment type="subunit">
    <text evidence="7">Heterotrimeric transcription factor composed of three components, NF-YA, NF-YB and NF-YC. NF-YB and NF-YC must interact and dimerize for NF-YA association and DNA binding.</text>
</comment>